<dbReference type="PROSITE" id="PS00330">
    <property type="entry name" value="HEMOLYSIN_CALCIUM"/>
    <property type="match status" value="1"/>
</dbReference>
<gene>
    <name evidence="7" type="primary">prtC_2</name>
    <name evidence="7" type="ORF">LOS8367_03438</name>
</gene>
<dbReference type="InterPro" id="IPR001343">
    <property type="entry name" value="Hemolysn_Ca-bd"/>
</dbReference>
<dbReference type="InterPro" id="IPR013858">
    <property type="entry name" value="Peptidase_M10B_C"/>
</dbReference>
<dbReference type="SUPFAM" id="SSF51120">
    <property type="entry name" value="beta-Roll"/>
    <property type="match status" value="3"/>
</dbReference>
<dbReference type="RefSeq" id="WP_085897744.1">
    <property type="nucleotide sequence ID" value="NZ_FWFY01000015.1"/>
</dbReference>
<dbReference type="InterPro" id="IPR011049">
    <property type="entry name" value="Serralysin-like_metalloprot_C"/>
</dbReference>
<dbReference type="CDD" id="cd04277">
    <property type="entry name" value="ZnMc_serralysin_like"/>
    <property type="match status" value="1"/>
</dbReference>
<dbReference type="Gene3D" id="2.150.10.10">
    <property type="entry name" value="Serralysin-like metalloprotease, C-terminal"/>
    <property type="match status" value="5"/>
</dbReference>
<evidence type="ECO:0000256" key="4">
    <source>
        <dbReference type="ARBA" id="ARBA00022525"/>
    </source>
</evidence>
<evidence type="ECO:0000256" key="2">
    <source>
        <dbReference type="ARBA" id="ARBA00004613"/>
    </source>
</evidence>
<feature type="domain" description="Peptidase metallopeptidase" evidence="6">
    <location>
        <begin position="25"/>
        <end position="166"/>
    </location>
</feature>
<comment type="cofactor">
    <cofactor evidence="1">
        <name>Ca(2+)</name>
        <dbReference type="ChEBI" id="CHEBI:29108"/>
    </cofactor>
</comment>
<evidence type="ECO:0000259" key="6">
    <source>
        <dbReference type="SMART" id="SM00235"/>
    </source>
</evidence>
<dbReference type="InterPro" id="IPR050557">
    <property type="entry name" value="RTX_toxin/Mannuronan_C5-epim"/>
</dbReference>
<dbReference type="Pfam" id="PF08548">
    <property type="entry name" value="Peptidase_M10_C"/>
    <property type="match status" value="1"/>
</dbReference>
<evidence type="ECO:0000313" key="7">
    <source>
        <dbReference type="EMBL" id="SLN68626.1"/>
    </source>
</evidence>
<evidence type="ECO:0000256" key="5">
    <source>
        <dbReference type="ARBA" id="ARBA00022737"/>
    </source>
</evidence>
<dbReference type="EMBL" id="FWFY01000015">
    <property type="protein sequence ID" value="SLN68626.1"/>
    <property type="molecule type" value="Genomic_DNA"/>
</dbReference>
<evidence type="ECO:0000313" key="8">
    <source>
        <dbReference type="Proteomes" id="UP000193495"/>
    </source>
</evidence>
<dbReference type="Gene3D" id="3.40.390.10">
    <property type="entry name" value="Collagenase (Catalytic Domain)"/>
    <property type="match status" value="1"/>
</dbReference>
<dbReference type="GO" id="GO:0005615">
    <property type="term" value="C:extracellular space"/>
    <property type="evidence" value="ECO:0007669"/>
    <property type="project" value="InterPro"/>
</dbReference>
<reference evidence="7 8" key="1">
    <citation type="submission" date="2017-03" db="EMBL/GenBank/DDBJ databases">
        <authorList>
            <person name="Afonso C.L."/>
            <person name="Miller P.J."/>
            <person name="Scott M.A."/>
            <person name="Spackman E."/>
            <person name="Goraichik I."/>
            <person name="Dimitrov K.M."/>
            <person name="Suarez D.L."/>
            <person name="Swayne D.E."/>
        </authorList>
    </citation>
    <scope>NUCLEOTIDE SEQUENCE [LARGE SCALE GENOMIC DNA]</scope>
    <source>
        <strain evidence="7 8">CECT 8367</strain>
    </source>
</reference>
<dbReference type="Proteomes" id="UP000193495">
    <property type="component" value="Unassembled WGS sequence"/>
</dbReference>
<sequence>MPRDATPQDIADYLIGGYNDSTNIPYTFFDPDARGPIRADISGLNADGRQLAKWAMNAWESVADVEFKRVKRGADLTFVDHLNGAHAETEARANGTITKAKINVSSDWVEKHGAGIDSFSFRTYLHEVGHVLGLGHAGPYNGHADYHDAIFENDSWQLSVMSYLGQDENPNIDASRGANVMPMQADLLAIREIWGAPKDHYADGDTIWGIDSELDNYLGDMFRGMGNDKKSDAYDLQPITFYIEDHGGHDRIDFSHAGLHQTVDLRPGAVSSVLGKQHNNMMFSEDTLIEDFVSGNGIDQIFGNGVANAIWGGGRDDVLRGRGGDDRLWGEAGKDKAFGGAGADRLRGGDHDDLLKGQGGRDRLWGDAGADRLLGNAGNDRIRGGDHADILKGQVGRDKLWGEAGTDRLIGGGGADRLWGGGQGDLLKGQAGHDRLIGGDGADRLFGQAGRDQLEGDAGSDRLMGGGGADSLSGGAIGDLLRGQRGNDSLWGGDGMDRLFGDAGRDRLDGGLAPDALTGGAGADIFVFAAGYGTDTITDFAIGQDRVELHADLMAGLTAQGAAQMARTNAEDKLVLNFGENGRLMFEGLGGETLSAESFIIA</sequence>
<keyword evidence="5" id="KW-0677">Repeat</keyword>
<dbReference type="InterPro" id="IPR024079">
    <property type="entry name" value="MetalloPept_cat_dom_sf"/>
</dbReference>
<protein>
    <submittedName>
        <fullName evidence="7">Serralysin C</fullName>
        <ecNumber evidence="7">3.4.24.40</ecNumber>
    </submittedName>
</protein>
<dbReference type="PRINTS" id="PR00313">
    <property type="entry name" value="CABNDNGRPT"/>
</dbReference>
<dbReference type="Pfam" id="PF00353">
    <property type="entry name" value="HemolysinCabind"/>
    <property type="match status" value="4"/>
</dbReference>
<dbReference type="InterPro" id="IPR006026">
    <property type="entry name" value="Peptidase_Metallo"/>
</dbReference>
<accession>A0A1X7A2D9</accession>
<comment type="subcellular location">
    <subcellularLocation>
        <location evidence="2">Secreted</location>
    </subcellularLocation>
</comment>
<dbReference type="PANTHER" id="PTHR38340:SF1">
    <property type="entry name" value="S-LAYER PROTEIN"/>
    <property type="match status" value="1"/>
</dbReference>
<name>A0A1X7A2D9_9RHOB</name>
<organism evidence="7 8">
    <name type="scientific">Limimaricola soesokkakensis</name>
    <dbReference type="NCBI Taxonomy" id="1343159"/>
    <lineage>
        <taxon>Bacteria</taxon>
        <taxon>Pseudomonadati</taxon>
        <taxon>Pseudomonadota</taxon>
        <taxon>Alphaproteobacteria</taxon>
        <taxon>Rhodobacterales</taxon>
        <taxon>Paracoccaceae</taxon>
        <taxon>Limimaricola</taxon>
    </lineage>
</organism>
<evidence type="ECO:0000256" key="3">
    <source>
        <dbReference type="ARBA" id="ARBA00009490"/>
    </source>
</evidence>
<dbReference type="GO" id="GO:0008270">
    <property type="term" value="F:zinc ion binding"/>
    <property type="evidence" value="ECO:0007669"/>
    <property type="project" value="InterPro"/>
</dbReference>
<dbReference type="InterPro" id="IPR018511">
    <property type="entry name" value="Hemolysin-typ_Ca-bd_CS"/>
</dbReference>
<proteinExistence type="inferred from homology"/>
<keyword evidence="4" id="KW-0964">Secreted</keyword>
<dbReference type="GO" id="GO:0005509">
    <property type="term" value="F:calcium ion binding"/>
    <property type="evidence" value="ECO:0007669"/>
    <property type="project" value="InterPro"/>
</dbReference>
<dbReference type="PANTHER" id="PTHR38340">
    <property type="entry name" value="S-LAYER PROTEIN"/>
    <property type="match status" value="1"/>
</dbReference>
<dbReference type="SUPFAM" id="SSF55486">
    <property type="entry name" value="Metalloproteases ('zincins'), catalytic domain"/>
    <property type="match status" value="1"/>
</dbReference>
<dbReference type="GO" id="GO:0008237">
    <property type="term" value="F:metallopeptidase activity"/>
    <property type="evidence" value="ECO:0007669"/>
    <property type="project" value="InterPro"/>
</dbReference>
<dbReference type="AlphaFoldDB" id="A0A1X7A2D9"/>
<comment type="similarity">
    <text evidence="3">Belongs to the peptidase M10B family.</text>
</comment>
<dbReference type="InterPro" id="IPR034033">
    <property type="entry name" value="Serralysin-like"/>
</dbReference>
<keyword evidence="7" id="KW-0378">Hydrolase</keyword>
<dbReference type="EC" id="3.4.24.40" evidence="7"/>
<evidence type="ECO:0000256" key="1">
    <source>
        <dbReference type="ARBA" id="ARBA00001913"/>
    </source>
</evidence>
<dbReference type="SMART" id="SM00235">
    <property type="entry name" value="ZnMc"/>
    <property type="match status" value="1"/>
</dbReference>
<dbReference type="GO" id="GO:0006508">
    <property type="term" value="P:proteolysis"/>
    <property type="evidence" value="ECO:0007669"/>
    <property type="project" value="InterPro"/>
</dbReference>